<evidence type="ECO:0000313" key="1">
    <source>
        <dbReference type="EMBL" id="KAK3584922.1"/>
    </source>
</evidence>
<reference evidence="1" key="2">
    <citation type="journal article" date="2021" name="Genome Biol. Evol.">
        <title>Developing a high-quality reference genome for a parasitic bivalve with doubly uniparental inheritance (Bivalvia: Unionida).</title>
        <authorList>
            <person name="Smith C.H."/>
        </authorList>
    </citation>
    <scope>NUCLEOTIDE SEQUENCE</scope>
    <source>
        <strain evidence="1">CHS0354</strain>
        <tissue evidence="1">Mantle</tissue>
    </source>
</reference>
<proteinExistence type="predicted"/>
<protein>
    <submittedName>
        <fullName evidence="1">Uncharacterized protein</fullName>
    </submittedName>
</protein>
<reference evidence="1" key="1">
    <citation type="journal article" date="2021" name="Genome Biol. Evol.">
        <title>A High-Quality Reference Genome for a Parasitic Bivalve with Doubly Uniparental Inheritance (Bivalvia: Unionida).</title>
        <authorList>
            <person name="Smith C.H."/>
        </authorList>
    </citation>
    <scope>NUCLEOTIDE SEQUENCE</scope>
    <source>
        <strain evidence="1">CHS0354</strain>
    </source>
</reference>
<gene>
    <name evidence="1" type="ORF">CHS0354_021796</name>
</gene>
<dbReference type="AlphaFoldDB" id="A0AAE0S462"/>
<dbReference type="EMBL" id="JAEAOA010001326">
    <property type="protein sequence ID" value="KAK3584922.1"/>
    <property type="molecule type" value="Genomic_DNA"/>
</dbReference>
<dbReference type="Proteomes" id="UP001195483">
    <property type="component" value="Unassembled WGS sequence"/>
</dbReference>
<keyword evidence="2" id="KW-1185">Reference proteome</keyword>
<reference evidence="1" key="3">
    <citation type="submission" date="2023-05" db="EMBL/GenBank/DDBJ databases">
        <authorList>
            <person name="Smith C.H."/>
        </authorList>
    </citation>
    <scope>NUCLEOTIDE SEQUENCE</scope>
    <source>
        <strain evidence="1">CHS0354</strain>
        <tissue evidence="1">Mantle</tissue>
    </source>
</reference>
<evidence type="ECO:0000313" key="2">
    <source>
        <dbReference type="Proteomes" id="UP001195483"/>
    </source>
</evidence>
<organism evidence="1 2">
    <name type="scientific">Potamilus streckersoni</name>
    <dbReference type="NCBI Taxonomy" id="2493646"/>
    <lineage>
        <taxon>Eukaryota</taxon>
        <taxon>Metazoa</taxon>
        <taxon>Spiralia</taxon>
        <taxon>Lophotrochozoa</taxon>
        <taxon>Mollusca</taxon>
        <taxon>Bivalvia</taxon>
        <taxon>Autobranchia</taxon>
        <taxon>Heteroconchia</taxon>
        <taxon>Palaeoheterodonta</taxon>
        <taxon>Unionida</taxon>
        <taxon>Unionoidea</taxon>
        <taxon>Unionidae</taxon>
        <taxon>Ambleminae</taxon>
        <taxon>Lampsilini</taxon>
        <taxon>Potamilus</taxon>
    </lineage>
</organism>
<comment type="caution">
    <text evidence="1">The sequence shown here is derived from an EMBL/GenBank/DDBJ whole genome shotgun (WGS) entry which is preliminary data.</text>
</comment>
<sequence length="103" mass="12079">MDVIRGWNFTISSLDGRVHISLSWYTYVGITDWQHCVNVIMGKIMPLHCIKFKIIFIESMSIIDAIKTNPFAKKHAARLIIQEMCLIMGRHLSYFQNIFEIYI</sequence>
<accession>A0AAE0S462</accession>
<name>A0AAE0S462_9BIVA</name>